<dbReference type="PANTHER" id="PTHR10642">
    <property type="entry name" value="RIBONUCLEASE H1"/>
    <property type="match status" value="1"/>
</dbReference>
<evidence type="ECO:0000313" key="3">
    <source>
        <dbReference type="Proteomes" id="UP001586593"/>
    </source>
</evidence>
<dbReference type="InterPro" id="IPR037056">
    <property type="entry name" value="RNase_H1_N_sf"/>
</dbReference>
<dbReference type="InterPro" id="IPR011320">
    <property type="entry name" value="RNase_H1_N"/>
</dbReference>
<gene>
    <name evidence="2" type="ORF">VTK73DRAFT_9607</name>
</gene>
<dbReference type="PANTHER" id="PTHR10642:SF26">
    <property type="entry name" value="RIBONUCLEASE H1"/>
    <property type="match status" value="1"/>
</dbReference>
<accession>A0ABR3W1E0</accession>
<evidence type="ECO:0000313" key="2">
    <source>
        <dbReference type="EMBL" id="KAL1850711.1"/>
    </source>
</evidence>
<dbReference type="Gene3D" id="3.40.970.10">
    <property type="entry name" value="Ribonuclease H1, N-terminal domain"/>
    <property type="match status" value="2"/>
</dbReference>
<name>A0ABR3W1E0_9PEZI</name>
<evidence type="ECO:0000259" key="1">
    <source>
        <dbReference type="Pfam" id="PF01693"/>
    </source>
</evidence>
<organism evidence="2 3">
    <name type="scientific">Phialemonium thermophilum</name>
    <dbReference type="NCBI Taxonomy" id="223376"/>
    <lineage>
        <taxon>Eukaryota</taxon>
        <taxon>Fungi</taxon>
        <taxon>Dikarya</taxon>
        <taxon>Ascomycota</taxon>
        <taxon>Pezizomycotina</taxon>
        <taxon>Sordariomycetes</taxon>
        <taxon>Sordariomycetidae</taxon>
        <taxon>Cephalothecales</taxon>
        <taxon>Cephalothecaceae</taxon>
        <taxon>Phialemonium</taxon>
    </lineage>
</organism>
<feature type="domain" description="Ribonuclease H1 N-terminal" evidence="1">
    <location>
        <begin position="85"/>
        <end position="128"/>
    </location>
</feature>
<protein>
    <recommendedName>
        <fullName evidence="1">Ribonuclease H1 N-terminal domain-containing protein</fullName>
    </recommendedName>
</protein>
<sequence>MERKQGPKLHAVARGRDGPGLYASWAVAHVQTNGVKGSCHKAFSTGAEAEAFLKSQGCHEPAVGRARQNDRSQNTVGGSTARKIRYYAVANGRRQGIYNNWGEAGKQVNGFPGACHKAFDTLQKAQEFIDDYVAEKAVSKGMGGNSDLEGLSGKLEGLCL</sequence>
<keyword evidence="3" id="KW-1185">Reference proteome</keyword>
<dbReference type="SUPFAM" id="SSF55658">
    <property type="entry name" value="L9 N-domain-like"/>
    <property type="match status" value="2"/>
</dbReference>
<dbReference type="InterPro" id="IPR009027">
    <property type="entry name" value="Ribosomal_bL9/RNase_H1_N"/>
</dbReference>
<dbReference type="InterPro" id="IPR050092">
    <property type="entry name" value="RNase_H"/>
</dbReference>
<proteinExistence type="predicted"/>
<dbReference type="Pfam" id="PF01693">
    <property type="entry name" value="Cauli_VI"/>
    <property type="match status" value="2"/>
</dbReference>
<comment type="caution">
    <text evidence="2">The sequence shown here is derived from an EMBL/GenBank/DDBJ whole genome shotgun (WGS) entry which is preliminary data.</text>
</comment>
<feature type="domain" description="Ribonuclease H1 N-terminal" evidence="1">
    <location>
        <begin position="10"/>
        <end position="52"/>
    </location>
</feature>
<dbReference type="Proteomes" id="UP001586593">
    <property type="component" value="Unassembled WGS sequence"/>
</dbReference>
<dbReference type="EMBL" id="JAZHXJ010000818">
    <property type="protein sequence ID" value="KAL1850711.1"/>
    <property type="molecule type" value="Genomic_DNA"/>
</dbReference>
<reference evidence="2 3" key="1">
    <citation type="journal article" date="2024" name="Commun. Biol.">
        <title>Comparative genomic analysis of thermophilic fungi reveals convergent evolutionary adaptations and gene losses.</title>
        <authorList>
            <person name="Steindorff A.S."/>
            <person name="Aguilar-Pontes M.V."/>
            <person name="Robinson A.J."/>
            <person name="Andreopoulos B."/>
            <person name="LaButti K."/>
            <person name="Kuo A."/>
            <person name="Mondo S."/>
            <person name="Riley R."/>
            <person name="Otillar R."/>
            <person name="Haridas S."/>
            <person name="Lipzen A."/>
            <person name="Grimwood J."/>
            <person name="Schmutz J."/>
            <person name="Clum A."/>
            <person name="Reid I.D."/>
            <person name="Moisan M.C."/>
            <person name="Butler G."/>
            <person name="Nguyen T.T.M."/>
            <person name="Dewar K."/>
            <person name="Conant G."/>
            <person name="Drula E."/>
            <person name="Henrissat B."/>
            <person name="Hansel C."/>
            <person name="Singer S."/>
            <person name="Hutchinson M.I."/>
            <person name="de Vries R.P."/>
            <person name="Natvig D.O."/>
            <person name="Powell A.J."/>
            <person name="Tsang A."/>
            <person name="Grigoriev I.V."/>
        </authorList>
    </citation>
    <scope>NUCLEOTIDE SEQUENCE [LARGE SCALE GENOMIC DNA]</scope>
    <source>
        <strain evidence="2 3">ATCC 24622</strain>
    </source>
</reference>